<evidence type="ECO:0000256" key="1">
    <source>
        <dbReference type="SAM" id="MobiDB-lite"/>
    </source>
</evidence>
<evidence type="ECO:0000313" key="2">
    <source>
        <dbReference type="EMBL" id="TSI19723.1"/>
    </source>
</evidence>
<accession>A0A556CQN9</accession>
<dbReference type="RefSeq" id="WP_143920863.1">
    <property type="nucleotide sequence ID" value="NZ_VLTK01000001.1"/>
</dbReference>
<feature type="region of interest" description="Disordered" evidence="1">
    <location>
        <begin position="63"/>
        <end position="97"/>
    </location>
</feature>
<sequence length="234" mass="25095">MLHITRKPERQSTDLEKLEGLLDEQWWGVLSISRDAATGPAVITIPTLFVRVGDRILVHGSTGAGALGTNSTTTHADTAATISSGSPEGEGSTPPPASLPLSLCVTSMDGLVLAHSTFDSSVNYRSAVVYGHLESAAPADREALLLSFTDRLVPGRNAEVRAMTRKEIAATNVSVLRITDGQWVYKERTGDVGVPDENTKAWGGVIPFTTSYAEPQTAEWARGREIPDSVRQLR</sequence>
<reference evidence="2 3" key="1">
    <citation type="submission" date="2019-07" db="EMBL/GenBank/DDBJ databases">
        <title>Draft genome sequence of Brevibacterium aurantiacum XU54 isolated from Xinjiang China.</title>
        <authorList>
            <person name="Xu X."/>
        </authorList>
    </citation>
    <scope>NUCLEOTIDE SEQUENCE [LARGE SCALE GENOMIC DNA]</scope>
    <source>
        <strain evidence="2 3">XU54</strain>
    </source>
</reference>
<dbReference type="InterPro" id="IPR012349">
    <property type="entry name" value="Split_barrel_FMN-bd"/>
</dbReference>
<comment type="caution">
    <text evidence="2">The sequence shown here is derived from an EMBL/GenBank/DDBJ whole genome shotgun (WGS) entry which is preliminary data.</text>
</comment>
<dbReference type="InterPro" id="IPR024747">
    <property type="entry name" value="Pyridox_Oxase-rel"/>
</dbReference>
<keyword evidence="3" id="KW-1185">Reference proteome</keyword>
<protein>
    <submittedName>
        <fullName evidence="2">Pyridoxamine 5'-phosphate oxidase family protein</fullName>
    </submittedName>
</protein>
<dbReference type="Pfam" id="PF12900">
    <property type="entry name" value="Pyridox_ox_2"/>
    <property type="match status" value="1"/>
</dbReference>
<dbReference type="AlphaFoldDB" id="A0A556CQN9"/>
<feature type="compositionally biased region" description="Low complexity" evidence="1">
    <location>
        <begin position="83"/>
        <end position="92"/>
    </location>
</feature>
<feature type="compositionally biased region" description="Polar residues" evidence="1">
    <location>
        <begin position="68"/>
        <end position="82"/>
    </location>
</feature>
<name>A0A556CQN9_BREAU</name>
<proteinExistence type="predicted"/>
<dbReference type="Gene3D" id="2.30.110.10">
    <property type="entry name" value="Electron Transport, Fmn-binding Protein, Chain A"/>
    <property type="match status" value="1"/>
</dbReference>
<dbReference type="PANTHER" id="PTHR34071">
    <property type="entry name" value="5-NITROIMIDAZOLE ANTIBIOTICS RESISTANCE PROTEIN, NIMA-FAMILY-RELATED PROTEIN-RELATED"/>
    <property type="match status" value="1"/>
</dbReference>
<evidence type="ECO:0000313" key="3">
    <source>
        <dbReference type="Proteomes" id="UP000316406"/>
    </source>
</evidence>
<dbReference type="OrthoDB" id="116031at2"/>
<gene>
    <name evidence="2" type="ORF">FO013_01890</name>
</gene>
<organism evidence="2 3">
    <name type="scientific">Brevibacterium aurantiacum</name>
    <dbReference type="NCBI Taxonomy" id="273384"/>
    <lineage>
        <taxon>Bacteria</taxon>
        <taxon>Bacillati</taxon>
        <taxon>Actinomycetota</taxon>
        <taxon>Actinomycetes</taxon>
        <taxon>Micrococcales</taxon>
        <taxon>Brevibacteriaceae</taxon>
        <taxon>Brevibacterium</taxon>
    </lineage>
</organism>
<dbReference type="PANTHER" id="PTHR34071:SF2">
    <property type="entry name" value="FLAVIN-NUCLEOTIDE-BINDING PROTEIN"/>
    <property type="match status" value="1"/>
</dbReference>
<dbReference type="SUPFAM" id="SSF50475">
    <property type="entry name" value="FMN-binding split barrel"/>
    <property type="match status" value="1"/>
</dbReference>
<dbReference type="EMBL" id="VLTK01000001">
    <property type="protein sequence ID" value="TSI19723.1"/>
    <property type="molecule type" value="Genomic_DNA"/>
</dbReference>
<dbReference type="Proteomes" id="UP000316406">
    <property type="component" value="Unassembled WGS sequence"/>
</dbReference>